<evidence type="ECO:0000256" key="1">
    <source>
        <dbReference type="SAM" id="MobiDB-lite"/>
    </source>
</evidence>
<proteinExistence type="predicted"/>
<feature type="compositionally biased region" description="Polar residues" evidence="1">
    <location>
        <begin position="310"/>
        <end position="321"/>
    </location>
</feature>
<dbReference type="InterPro" id="IPR025452">
    <property type="entry name" value="DUF4218"/>
</dbReference>
<name>A0AAF1A268_SOLVR</name>
<evidence type="ECO:0000313" key="4">
    <source>
        <dbReference type="Proteomes" id="UP001234989"/>
    </source>
</evidence>
<keyword evidence="4" id="KW-1185">Reference proteome</keyword>
<dbReference type="AlphaFoldDB" id="A0AAF1A268"/>
<sequence>MEENILVTTTKLEKMFPCDFFDVMEHLPIHLVQEARLGGPVQTRWMYPFERKIGSSKQTIKQRGRIIYSRRNRPNRNDKGDIDPLFPPISIFNQNGRGSKKRRKRGFTDMEMQSAVTHILLNCPEIQSYVNLFVNTWGNEAINIEFSKWLRNYVYNEYSSVQHLQLVKEVALGPESQVLAMNKYCVNGFKFQTEEVSRNKKKNNSGVYIQGDVDGTGQTIEYYGVIQEIIEVRDKADWWVVIKRSIFSAPERISHDTHIFAVPFGTVDPRQYYPNYRRPVGASSTSQALPSQRYEDLPLQAIRRARPLSAGTSSPTGTYPQLSAMRLGDSSSEQSDAMAGTPPLTQCFVHPDVSPSSTAAPSATPHDTMSALAPGQKDRLGRVMIEPDGSSWHPAKDAARALKECVRRLYTQAYHSWSEIPNSIR</sequence>
<feature type="compositionally biased region" description="Low complexity" evidence="1">
    <location>
        <begin position="354"/>
        <end position="365"/>
    </location>
</feature>
<feature type="region of interest" description="Disordered" evidence="1">
    <location>
        <begin position="305"/>
        <end position="371"/>
    </location>
</feature>
<dbReference type="Proteomes" id="UP001234989">
    <property type="component" value="Chromosome 12"/>
</dbReference>
<evidence type="ECO:0000259" key="2">
    <source>
        <dbReference type="Pfam" id="PF13960"/>
    </source>
</evidence>
<reference evidence="3" key="1">
    <citation type="submission" date="2023-08" db="EMBL/GenBank/DDBJ databases">
        <title>A de novo genome assembly of Solanum verrucosum Schlechtendal, a Mexican diploid species geographically isolated from the other diploid A-genome species in potato relatives.</title>
        <authorList>
            <person name="Hosaka K."/>
        </authorList>
    </citation>
    <scope>NUCLEOTIDE SEQUENCE</scope>
    <source>
        <tissue evidence="3">Young leaves</tissue>
    </source>
</reference>
<organism evidence="3 4">
    <name type="scientific">Solanum verrucosum</name>
    <dbReference type="NCBI Taxonomy" id="315347"/>
    <lineage>
        <taxon>Eukaryota</taxon>
        <taxon>Viridiplantae</taxon>
        <taxon>Streptophyta</taxon>
        <taxon>Embryophyta</taxon>
        <taxon>Tracheophyta</taxon>
        <taxon>Spermatophyta</taxon>
        <taxon>Magnoliopsida</taxon>
        <taxon>eudicotyledons</taxon>
        <taxon>Gunneridae</taxon>
        <taxon>Pentapetalae</taxon>
        <taxon>asterids</taxon>
        <taxon>lamiids</taxon>
        <taxon>Solanales</taxon>
        <taxon>Solanaceae</taxon>
        <taxon>Solanoideae</taxon>
        <taxon>Solaneae</taxon>
        <taxon>Solanum</taxon>
    </lineage>
</organism>
<evidence type="ECO:0000313" key="3">
    <source>
        <dbReference type="EMBL" id="WMV60316.1"/>
    </source>
</evidence>
<dbReference type="EMBL" id="CP133623">
    <property type="protein sequence ID" value="WMV60316.1"/>
    <property type="molecule type" value="Genomic_DNA"/>
</dbReference>
<accession>A0AAF1A268</accession>
<protein>
    <recommendedName>
        <fullName evidence="2">DUF4218 domain-containing protein</fullName>
    </recommendedName>
</protein>
<dbReference type="PANTHER" id="PTHR48258">
    <property type="entry name" value="DUF4218 DOMAIN-CONTAINING PROTEIN-RELATED"/>
    <property type="match status" value="1"/>
</dbReference>
<gene>
    <name evidence="3" type="ORF">MTR67_053701</name>
</gene>
<dbReference type="Pfam" id="PF13960">
    <property type="entry name" value="DUF4218"/>
    <property type="match status" value="1"/>
</dbReference>
<feature type="domain" description="DUF4218" evidence="2">
    <location>
        <begin position="1"/>
        <end position="64"/>
    </location>
</feature>
<dbReference type="PANTHER" id="PTHR48258:SF4">
    <property type="entry name" value="DUF4216 DOMAIN-CONTAINING PROTEIN"/>
    <property type="match status" value="1"/>
</dbReference>